<evidence type="ECO:0000313" key="2">
    <source>
        <dbReference type="Proteomes" id="UP001432027"/>
    </source>
</evidence>
<sequence>SSVIEPDEQSYYKDTEIAVLSLERTAHFIAKWTRNVQEPSDSLQYLLLLTMRARKVQKAFEDHVSKSYTYQVVVVPTSEIGVAWSVGTGICGTYTNITAFNGVDIHIFRFNKTESSERSERAGKWMQKKGATIRDRIKLDTLMDASTVLPDLHSDPSIGPIYGEDLFRSVILLRNKQTSDKNSEIPMGLATAEKASHRIETIRSTYSIHGRRETRYTWNALFF</sequence>
<keyword evidence="2" id="KW-1185">Reference proteome</keyword>
<gene>
    <name evidence="1" type="ORF">PENTCL1PPCAC_5281</name>
</gene>
<name>A0AAV5SU90_9BILA</name>
<dbReference type="EMBL" id="BTSX01000002">
    <property type="protein sequence ID" value="GMS83106.1"/>
    <property type="molecule type" value="Genomic_DNA"/>
</dbReference>
<feature type="non-terminal residue" evidence="1">
    <location>
        <position position="1"/>
    </location>
</feature>
<organism evidence="1 2">
    <name type="scientific">Pristionchus entomophagus</name>
    <dbReference type="NCBI Taxonomy" id="358040"/>
    <lineage>
        <taxon>Eukaryota</taxon>
        <taxon>Metazoa</taxon>
        <taxon>Ecdysozoa</taxon>
        <taxon>Nematoda</taxon>
        <taxon>Chromadorea</taxon>
        <taxon>Rhabditida</taxon>
        <taxon>Rhabditina</taxon>
        <taxon>Diplogasteromorpha</taxon>
        <taxon>Diplogasteroidea</taxon>
        <taxon>Neodiplogasteridae</taxon>
        <taxon>Pristionchus</taxon>
    </lineage>
</organism>
<proteinExistence type="predicted"/>
<reference evidence="1" key="1">
    <citation type="submission" date="2023-10" db="EMBL/GenBank/DDBJ databases">
        <title>Genome assembly of Pristionchus species.</title>
        <authorList>
            <person name="Yoshida K."/>
            <person name="Sommer R.J."/>
        </authorList>
    </citation>
    <scope>NUCLEOTIDE SEQUENCE</scope>
    <source>
        <strain evidence="1">RS0144</strain>
    </source>
</reference>
<feature type="non-terminal residue" evidence="1">
    <location>
        <position position="223"/>
    </location>
</feature>
<dbReference type="Proteomes" id="UP001432027">
    <property type="component" value="Unassembled WGS sequence"/>
</dbReference>
<comment type="caution">
    <text evidence="1">The sequence shown here is derived from an EMBL/GenBank/DDBJ whole genome shotgun (WGS) entry which is preliminary data.</text>
</comment>
<evidence type="ECO:0000313" key="1">
    <source>
        <dbReference type="EMBL" id="GMS83106.1"/>
    </source>
</evidence>
<protein>
    <submittedName>
        <fullName evidence="1">Uncharacterized protein</fullName>
    </submittedName>
</protein>
<accession>A0AAV5SU90</accession>
<dbReference type="AlphaFoldDB" id="A0AAV5SU90"/>